<feature type="compositionally biased region" description="Polar residues" evidence="1">
    <location>
        <begin position="254"/>
        <end position="266"/>
    </location>
</feature>
<evidence type="ECO:0000259" key="3">
    <source>
        <dbReference type="Pfam" id="PF13472"/>
    </source>
</evidence>
<organism evidence="4 5">
    <name type="scientific">Enterococcus casseliflavus</name>
    <name type="common">Enterococcus flavescens</name>
    <dbReference type="NCBI Taxonomy" id="37734"/>
    <lineage>
        <taxon>Bacteria</taxon>
        <taxon>Bacillati</taxon>
        <taxon>Bacillota</taxon>
        <taxon>Bacilli</taxon>
        <taxon>Lactobacillales</taxon>
        <taxon>Enterococcaceae</taxon>
        <taxon>Enterococcus</taxon>
    </lineage>
</organism>
<dbReference type="Gene3D" id="3.40.50.1110">
    <property type="entry name" value="SGNH hydrolase"/>
    <property type="match status" value="1"/>
</dbReference>
<evidence type="ECO:0000256" key="1">
    <source>
        <dbReference type="SAM" id="MobiDB-lite"/>
    </source>
</evidence>
<feature type="transmembrane region" description="Helical" evidence="2">
    <location>
        <begin position="7"/>
        <end position="28"/>
    </location>
</feature>
<feature type="domain" description="SGNH hydrolase-type esterase" evidence="3">
    <location>
        <begin position="55"/>
        <end position="229"/>
    </location>
</feature>
<gene>
    <name evidence="4" type="ORF">DW084_15795</name>
</gene>
<sequence>MKWKKLVTYLIVVGLIAVGTGMLFHLAVPKAQPLLTPVDKLAANDSKKSAIEYLALGDSLTEGVGDETARGGFVPILAGDLEDRYDLSNLVTKNYGVAGERSDQILKRVKNDEDLRQDLSQADLITLTVGGNDVLKVIQSNFFGLSIETFTEPMAEYNERLKDLFAQIRELNSDAPIYVLGIYNPFYLNFPEITDMQTIIDNWNKETETFVNQQENAFFIPINDLLYKGLSDEVGIADTEEDATEETTQTTDTGSLPESSAPNANETQSSTSATTDSSQAVGNNITNNVLYEGDRFHPNNLGYQLMANAVRDEVIKTQNYWLLEEEAK</sequence>
<evidence type="ECO:0000313" key="4">
    <source>
        <dbReference type="EMBL" id="RHK04600.1"/>
    </source>
</evidence>
<dbReference type="Proteomes" id="UP000286288">
    <property type="component" value="Unassembled WGS sequence"/>
</dbReference>
<dbReference type="InterPro" id="IPR051532">
    <property type="entry name" value="Ester_Hydrolysis_Enzymes"/>
</dbReference>
<proteinExistence type="predicted"/>
<dbReference type="AlphaFoldDB" id="A0A415EPR0"/>
<keyword evidence="2" id="KW-1133">Transmembrane helix</keyword>
<dbReference type="InterPro" id="IPR013830">
    <property type="entry name" value="SGNH_hydro"/>
</dbReference>
<feature type="compositionally biased region" description="Low complexity" evidence="1">
    <location>
        <begin position="267"/>
        <end position="280"/>
    </location>
</feature>
<keyword evidence="2" id="KW-0472">Membrane</keyword>
<dbReference type="CDD" id="cd04506">
    <property type="entry name" value="SGNH_hydrolase_YpmR_like"/>
    <property type="match status" value="1"/>
</dbReference>
<dbReference type="Pfam" id="PF13472">
    <property type="entry name" value="Lipase_GDSL_2"/>
    <property type="match status" value="1"/>
</dbReference>
<reference evidence="4 5" key="1">
    <citation type="submission" date="2018-08" db="EMBL/GenBank/DDBJ databases">
        <title>A genome reference for cultivated species of the human gut microbiota.</title>
        <authorList>
            <person name="Zou Y."/>
            <person name="Xue W."/>
            <person name="Luo G."/>
        </authorList>
    </citation>
    <scope>NUCLEOTIDE SEQUENCE [LARGE SCALE GENOMIC DNA]</scope>
    <source>
        <strain evidence="4 5">AF48-16</strain>
    </source>
</reference>
<dbReference type="EMBL" id="QRMZ01000026">
    <property type="protein sequence ID" value="RHK04600.1"/>
    <property type="molecule type" value="Genomic_DNA"/>
</dbReference>
<name>A0A415EPR0_ENTCA</name>
<protein>
    <submittedName>
        <fullName evidence="4">Lipase</fullName>
    </submittedName>
</protein>
<keyword evidence="2" id="KW-0812">Transmembrane</keyword>
<evidence type="ECO:0000313" key="5">
    <source>
        <dbReference type="Proteomes" id="UP000286288"/>
    </source>
</evidence>
<dbReference type="SUPFAM" id="SSF52266">
    <property type="entry name" value="SGNH hydrolase"/>
    <property type="match status" value="1"/>
</dbReference>
<dbReference type="GO" id="GO:0004622">
    <property type="term" value="F:phosphatidylcholine lysophospholipase activity"/>
    <property type="evidence" value="ECO:0007669"/>
    <property type="project" value="TreeGrafter"/>
</dbReference>
<comment type="caution">
    <text evidence="4">The sequence shown here is derived from an EMBL/GenBank/DDBJ whole genome shotgun (WGS) entry which is preliminary data.</text>
</comment>
<dbReference type="PANTHER" id="PTHR30383">
    <property type="entry name" value="THIOESTERASE 1/PROTEASE 1/LYSOPHOSPHOLIPASE L1"/>
    <property type="match status" value="1"/>
</dbReference>
<dbReference type="InterPro" id="IPR036514">
    <property type="entry name" value="SGNH_hydro_sf"/>
</dbReference>
<evidence type="ECO:0000256" key="2">
    <source>
        <dbReference type="SAM" id="Phobius"/>
    </source>
</evidence>
<feature type="region of interest" description="Disordered" evidence="1">
    <location>
        <begin position="239"/>
        <end position="281"/>
    </location>
</feature>
<accession>A0A415EPR0</accession>
<dbReference type="PANTHER" id="PTHR30383:SF27">
    <property type="entry name" value="SPORE GERMINATION LIPASE LIPC"/>
    <property type="match status" value="1"/>
</dbReference>